<dbReference type="PANTHER" id="PTHR42872:SF6">
    <property type="entry name" value="PROTEIN-GLUTAMATE METHYLESTERASE_PROTEIN-GLUTAMINE GLUTAMINASE"/>
    <property type="match status" value="1"/>
</dbReference>
<evidence type="ECO:0000313" key="6">
    <source>
        <dbReference type="Proteomes" id="UP001208017"/>
    </source>
</evidence>
<dbReference type="EMBL" id="JAPMLT010000008">
    <property type="protein sequence ID" value="MCX7570975.1"/>
    <property type="molecule type" value="Genomic_DNA"/>
</dbReference>
<evidence type="ECO:0000256" key="2">
    <source>
        <dbReference type="ARBA" id="ARBA00039140"/>
    </source>
</evidence>
<proteinExistence type="predicted"/>
<dbReference type="Gene3D" id="3.40.50.180">
    <property type="entry name" value="Methylesterase CheB, C-terminal domain"/>
    <property type="match status" value="1"/>
</dbReference>
<dbReference type="PANTHER" id="PTHR42872">
    <property type="entry name" value="PROTEIN-GLUTAMATE METHYLESTERASE/PROTEIN-GLUTAMINE GLUTAMINASE"/>
    <property type="match status" value="1"/>
</dbReference>
<name>A0ABT3X233_9BACL</name>
<accession>A0ABT3X233</accession>
<keyword evidence="6" id="KW-1185">Reference proteome</keyword>
<evidence type="ECO:0000313" key="5">
    <source>
        <dbReference type="EMBL" id="MCX7570975.1"/>
    </source>
</evidence>
<comment type="catalytic activity">
    <reaction evidence="3">
        <text>[protein]-L-glutamate 5-O-methyl ester + H2O = L-glutamyl-[protein] + methanol + H(+)</text>
        <dbReference type="Rhea" id="RHEA:23236"/>
        <dbReference type="Rhea" id="RHEA-COMP:10208"/>
        <dbReference type="Rhea" id="RHEA-COMP:10311"/>
        <dbReference type="ChEBI" id="CHEBI:15377"/>
        <dbReference type="ChEBI" id="CHEBI:15378"/>
        <dbReference type="ChEBI" id="CHEBI:17790"/>
        <dbReference type="ChEBI" id="CHEBI:29973"/>
        <dbReference type="ChEBI" id="CHEBI:82795"/>
        <dbReference type="EC" id="3.1.1.61"/>
    </reaction>
</comment>
<dbReference type="InterPro" id="IPR000673">
    <property type="entry name" value="Sig_transdc_resp-reg_Me-estase"/>
</dbReference>
<evidence type="ECO:0000256" key="1">
    <source>
        <dbReference type="ARBA" id="ARBA00022801"/>
    </source>
</evidence>
<sequence>MEALEQYFEHVLPTTGAAFVVVQHLSPNHKSLMSELLARRTRMKINVAEHGMRIEPNQVYLIPPQNFMSINQGTLLLSPYVPDQGINLPIDAFLSSLAAERGREGTGCGRW</sequence>
<reference evidence="5 6" key="1">
    <citation type="submission" date="2022-11" db="EMBL/GenBank/DDBJ databases">
        <title>Study of microbial diversity in lake waters.</title>
        <authorList>
            <person name="Zhang J."/>
        </authorList>
    </citation>
    <scope>NUCLEOTIDE SEQUENCE [LARGE SCALE GENOMIC DNA]</scope>
    <source>
        <strain evidence="5 6">DT12</strain>
    </source>
</reference>
<organism evidence="5 6">
    <name type="scientific">Tumebacillus lacus</name>
    <dbReference type="NCBI Taxonomy" id="2995335"/>
    <lineage>
        <taxon>Bacteria</taxon>
        <taxon>Bacillati</taxon>
        <taxon>Bacillota</taxon>
        <taxon>Bacilli</taxon>
        <taxon>Bacillales</taxon>
        <taxon>Alicyclobacillaceae</taxon>
        <taxon>Tumebacillus</taxon>
    </lineage>
</organism>
<dbReference type="SUPFAM" id="SSF52738">
    <property type="entry name" value="Methylesterase CheB, C-terminal domain"/>
    <property type="match status" value="1"/>
</dbReference>
<comment type="caution">
    <text evidence="5">The sequence shown here is derived from an EMBL/GenBank/DDBJ whole genome shotgun (WGS) entry which is preliminary data.</text>
</comment>
<protein>
    <recommendedName>
        <fullName evidence="2">protein-glutamate methylesterase</fullName>
        <ecNumber evidence="2">3.1.1.61</ecNumber>
    </recommendedName>
</protein>
<dbReference type="EC" id="3.1.1.61" evidence="2"/>
<evidence type="ECO:0000256" key="3">
    <source>
        <dbReference type="ARBA" id="ARBA00048267"/>
    </source>
</evidence>
<evidence type="ECO:0000259" key="4">
    <source>
        <dbReference type="Pfam" id="PF01339"/>
    </source>
</evidence>
<dbReference type="Pfam" id="PF01339">
    <property type="entry name" value="CheB_methylest"/>
    <property type="match status" value="1"/>
</dbReference>
<feature type="domain" description="CheB-type methylesterase" evidence="4">
    <location>
        <begin position="2"/>
        <end position="103"/>
    </location>
</feature>
<dbReference type="RefSeq" id="WP_267152227.1">
    <property type="nucleotide sequence ID" value="NZ_JAPMLT010000008.1"/>
</dbReference>
<dbReference type="Proteomes" id="UP001208017">
    <property type="component" value="Unassembled WGS sequence"/>
</dbReference>
<gene>
    <name evidence="5" type="ORF">OS242_13580</name>
</gene>
<keyword evidence="1" id="KW-0378">Hydrolase</keyword>
<dbReference type="InterPro" id="IPR035909">
    <property type="entry name" value="CheB_C"/>
</dbReference>